<organism evidence="1 2">
    <name type="scientific">Metallosphaera tengchongensis</name>
    <dbReference type="NCBI Taxonomy" id="1532350"/>
    <lineage>
        <taxon>Archaea</taxon>
        <taxon>Thermoproteota</taxon>
        <taxon>Thermoprotei</taxon>
        <taxon>Sulfolobales</taxon>
        <taxon>Sulfolobaceae</taxon>
        <taxon>Metallosphaera</taxon>
    </lineage>
</organism>
<dbReference type="Gene3D" id="3.30.390.50">
    <property type="entry name" value="CO dehydrogenase flavoprotein, C-terminal domain"/>
    <property type="match status" value="1"/>
</dbReference>
<evidence type="ECO:0000313" key="1">
    <source>
        <dbReference type="EMBL" id="QKQ99180.1"/>
    </source>
</evidence>
<dbReference type="AlphaFoldDB" id="A0A6N0NVL3"/>
<accession>A0A6N0NVL3</accession>
<name>A0A6N0NVL3_9CREN</name>
<dbReference type="RefSeq" id="WP_174628827.1">
    <property type="nucleotide sequence ID" value="NZ_CP049074.1"/>
</dbReference>
<dbReference type="OrthoDB" id="38285at2157"/>
<gene>
    <name evidence="1" type="ORF">GWK48_01125</name>
</gene>
<proteinExistence type="predicted"/>
<protein>
    <recommendedName>
        <fullName evidence="3">Lipoate--protein ligase</fullName>
    </recommendedName>
</protein>
<evidence type="ECO:0008006" key="3">
    <source>
        <dbReference type="Google" id="ProtNLM"/>
    </source>
</evidence>
<dbReference type="KEGG" id="mten:GWK48_01125"/>
<dbReference type="Proteomes" id="UP000509301">
    <property type="component" value="Chromosome"/>
</dbReference>
<dbReference type="EMBL" id="CP049074">
    <property type="protein sequence ID" value="QKQ99180.1"/>
    <property type="molecule type" value="Genomic_DNA"/>
</dbReference>
<evidence type="ECO:0000313" key="2">
    <source>
        <dbReference type="Proteomes" id="UP000509301"/>
    </source>
</evidence>
<dbReference type="GeneID" id="55640505"/>
<reference evidence="1 2" key="1">
    <citation type="submission" date="2020-02" db="EMBL/GenBank/DDBJ databases">
        <title>Comparative genome analysis reveals the metabolism and evolution of the thermophilic archaeal genus Metallosphaera.</title>
        <authorList>
            <person name="Jiang C."/>
        </authorList>
    </citation>
    <scope>NUCLEOTIDE SEQUENCE [LARGE SCALE GENOMIC DNA]</scope>
    <source>
        <strain evidence="1 2">Ric-A</strain>
    </source>
</reference>
<keyword evidence="2" id="KW-1185">Reference proteome</keyword>
<sequence length="79" mass="8956">MTEICEKVFRSKAGKTVIVRVFFTPGVKVEVTGDFFGSEEDLEDLERDLAQLRLSEVKILGLDNQEVLQKVKECILSHT</sequence>